<dbReference type="InterPro" id="IPR001245">
    <property type="entry name" value="Ser-Thr/Tyr_kinase_cat_dom"/>
</dbReference>
<accession>A0A8S0VGB6</accession>
<dbReference type="GO" id="GO:0005524">
    <property type="term" value="F:ATP binding"/>
    <property type="evidence" value="ECO:0007669"/>
    <property type="project" value="UniProtKB-KW"/>
</dbReference>
<evidence type="ECO:0000256" key="4">
    <source>
        <dbReference type="ARBA" id="ARBA00022741"/>
    </source>
</evidence>
<dbReference type="Gramene" id="OE9A081420T1">
    <property type="protein sequence ID" value="OE9A081420C1"/>
    <property type="gene ID" value="OE9A081420"/>
</dbReference>
<dbReference type="InterPro" id="IPR000719">
    <property type="entry name" value="Prot_kinase_dom"/>
</dbReference>
<evidence type="ECO:0000256" key="8">
    <source>
        <dbReference type="ARBA" id="ARBA00048679"/>
    </source>
</evidence>
<evidence type="ECO:0000256" key="3">
    <source>
        <dbReference type="ARBA" id="ARBA00022679"/>
    </source>
</evidence>
<dbReference type="AlphaFoldDB" id="A0A8S0VGB6"/>
<reference evidence="11 12" key="1">
    <citation type="submission" date="2019-12" db="EMBL/GenBank/DDBJ databases">
        <authorList>
            <person name="Alioto T."/>
            <person name="Alioto T."/>
            <person name="Gomez Garrido J."/>
        </authorList>
    </citation>
    <scope>NUCLEOTIDE SEQUENCE [LARGE SCALE GENOMIC DNA]</scope>
</reference>
<dbReference type="GO" id="GO:0004674">
    <property type="term" value="F:protein serine/threonine kinase activity"/>
    <property type="evidence" value="ECO:0007669"/>
    <property type="project" value="UniProtKB-KW"/>
</dbReference>
<keyword evidence="9" id="KW-0812">Transmembrane</keyword>
<dbReference type="InterPro" id="IPR011009">
    <property type="entry name" value="Kinase-like_dom_sf"/>
</dbReference>
<dbReference type="FunFam" id="1.10.510.10:FF:001023">
    <property type="entry name" value="Os07g0541700 protein"/>
    <property type="match status" value="1"/>
</dbReference>
<evidence type="ECO:0000259" key="10">
    <source>
        <dbReference type="PROSITE" id="PS50011"/>
    </source>
</evidence>
<dbReference type="InterPro" id="IPR008271">
    <property type="entry name" value="Ser/Thr_kinase_AS"/>
</dbReference>
<keyword evidence="9" id="KW-1133">Transmembrane helix</keyword>
<dbReference type="PROSITE" id="PS00108">
    <property type="entry name" value="PROTEIN_KINASE_ST"/>
    <property type="match status" value="1"/>
</dbReference>
<keyword evidence="4" id="KW-0547">Nucleotide-binding</keyword>
<dbReference type="EC" id="2.7.11.1" evidence="1"/>
<comment type="caution">
    <text evidence="11">The sequence shown here is derived from an EMBL/GenBank/DDBJ whole genome shotgun (WGS) entry which is preliminary data.</text>
</comment>
<dbReference type="Gene3D" id="1.10.510.10">
    <property type="entry name" value="Transferase(Phosphotransferase) domain 1"/>
    <property type="match status" value="1"/>
</dbReference>
<keyword evidence="12" id="KW-1185">Reference proteome</keyword>
<comment type="catalytic activity">
    <reaction evidence="8">
        <text>L-seryl-[protein] + ATP = O-phospho-L-seryl-[protein] + ADP + H(+)</text>
        <dbReference type="Rhea" id="RHEA:17989"/>
        <dbReference type="Rhea" id="RHEA-COMP:9863"/>
        <dbReference type="Rhea" id="RHEA-COMP:11604"/>
        <dbReference type="ChEBI" id="CHEBI:15378"/>
        <dbReference type="ChEBI" id="CHEBI:29999"/>
        <dbReference type="ChEBI" id="CHEBI:30616"/>
        <dbReference type="ChEBI" id="CHEBI:83421"/>
        <dbReference type="ChEBI" id="CHEBI:456216"/>
        <dbReference type="EC" id="2.7.11.1"/>
    </reaction>
</comment>
<evidence type="ECO:0000256" key="5">
    <source>
        <dbReference type="ARBA" id="ARBA00022777"/>
    </source>
</evidence>
<dbReference type="EMBL" id="CACTIH010009410">
    <property type="protein sequence ID" value="CAA3030999.1"/>
    <property type="molecule type" value="Genomic_DNA"/>
</dbReference>
<protein>
    <recommendedName>
        <fullName evidence="1">non-specific serine/threonine protein kinase</fullName>
        <ecNumber evidence="1">2.7.11.1</ecNumber>
    </recommendedName>
</protein>
<keyword evidence="5" id="KW-0418">Kinase</keyword>
<organism evidence="11 12">
    <name type="scientific">Olea europaea subsp. europaea</name>
    <dbReference type="NCBI Taxonomy" id="158383"/>
    <lineage>
        <taxon>Eukaryota</taxon>
        <taxon>Viridiplantae</taxon>
        <taxon>Streptophyta</taxon>
        <taxon>Embryophyta</taxon>
        <taxon>Tracheophyta</taxon>
        <taxon>Spermatophyta</taxon>
        <taxon>Magnoliopsida</taxon>
        <taxon>eudicotyledons</taxon>
        <taxon>Gunneridae</taxon>
        <taxon>Pentapetalae</taxon>
        <taxon>asterids</taxon>
        <taxon>lamiids</taxon>
        <taxon>Lamiales</taxon>
        <taxon>Oleaceae</taxon>
        <taxon>Oleeae</taxon>
        <taxon>Olea</taxon>
    </lineage>
</organism>
<keyword evidence="6" id="KW-0067">ATP-binding</keyword>
<dbReference type="GO" id="GO:0005886">
    <property type="term" value="C:plasma membrane"/>
    <property type="evidence" value="ECO:0007669"/>
    <property type="project" value="TreeGrafter"/>
</dbReference>
<dbReference type="PROSITE" id="PS50011">
    <property type="entry name" value="PROTEIN_KINASE_DOM"/>
    <property type="match status" value="1"/>
</dbReference>
<gene>
    <name evidence="11" type="ORF">OLEA9_A081420</name>
</gene>
<sequence>MYMSGAWNGQRFKSTGPLANQDSDQIKKKNRQVMIAILSIASGMLFLGSSARCALHKRKRRRLLGFCVEGEERMLIYEYMPSKSLDNFIFEESRKELLTWENRFEISMGISGGLLYLYQNSRLRILHRDLKTSNILLDSDLNARISDFGLARSVGGDQYEA</sequence>
<dbReference type="SUPFAM" id="SSF56112">
    <property type="entry name" value="Protein kinase-like (PK-like)"/>
    <property type="match status" value="1"/>
</dbReference>
<dbReference type="Pfam" id="PF07714">
    <property type="entry name" value="PK_Tyr_Ser-Thr"/>
    <property type="match status" value="1"/>
</dbReference>
<evidence type="ECO:0000313" key="12">
    <source>
        <dbReference type="Proteomes" id="UP000594638"/>
    </source>
</evidence>
<evidence type="ECO:0000256" key="2">
    <source>
        <dbReference type="ARBA" id="ARBA00022527"/>
    </source>
</evidence>
<dbReference type="PANTHER" id="PTHR27002:SF214">
    <property type="entry name" value="RECEPTOR-LIKE SERINE_THREONINE-PROTEIN KINASE"/>
    <property type="match status" value="1"/>
</dbReference>
<evidence type="ECO:0000256" key="9">
    <source>
        <dbReference type="SAM" id="Phobius"/>
    </source>
</evidence>
<keyword evidence="2" id="KW-0723">Serine/threonine-protein kinase</keyword>
<keyword evidence="3" id="KW-0808">Transferase</keyword>
<keyword evidence="9" id="KW-0472">Membrane</keyword>
<comment type="catalytic activity">
    <reaction evidence="7">
        <text>L-threonyl-[protein] + ATP = O-phospho-L-threonyl-[protein] + ADP + H(+)</text>
        <dbReference type="Rhea" id="RHEA:46608"/>
        <dbReference type="Rhea" id="RHEA-COMP:11060"/>
        <dbReference type="Rhea" id="RHEA-COMP:11605"/>
        <dbReference type="ChEBI" id="CHEBI:15378"/>
        <dbReference type="ChEBI" id="CHEBI:30013"/>
        <dbReference type="ChEBI" id="CHEBI:30616"/>
        <dbReference type="ChEBI" id="CHEBI:61977"/>
        <dbReference type="ChEBI" id="CHEBI:456216"/>
        <dbReference type="EC" id="2.7.11.1"/>
    </reaction>
</comment>
<evidence type="ECO:0000256" key="6">
    <source>
        <dbReference type="ARBA" id="ARBA00022840"/>
    </source>
</evidence>
<evidence type="ECO:0000256" key="7">
    <source>
        <dbReference type="ARBA" id="ARBA00047899"/>
    </source>
</evidence>
<name>A0A8S0VGB6_OLEEU</name>
<dbReference type="PANTHER" id="PTHR27002">
    <property type="entry name" value="RECEPTOR-LIKE SERINE/THREONINE-PROTEIN KINASE SD1-8"/>
    <property type="match status" value="1"/>
</dbReference>
<dbReference type="OrthoDB" id="905804at2759"/>
<evidence type="ECO:0000256" key="1">
    <source>
        <dbReference type="ARBA" id="ARBA00012513"/>
    </source>
</evidence>
<proteinExistence type="predicted"/>
<feature type="transmembrane region" description="Helical" evidence="9">
    <location>
        <begin position="33"/>
        <end position="55"/>
    </location>
</feature>
<dbReference type="Proteomes" id="UP000594638">
    <property type="component" value="Unassembled WGS sequence"/>
</dbReference>
<feature type="domain" description="Protein kinase" evidence="10">
    <location>
        <begin position="1"/>
        <end position="161"/>
    </location>
</feature>
<evidence type="ECO:0000313" key="11">
    <source>
        <dbReference type="EMBL" id="CAA3030999.1"/>
    </source>
</evidence>